<evidence type="ECO:0000313" key="1">
    <source>
        <dbReference type="EMBL" id="MBB5783159.1"/>
    </source>
</evidence>
<sequence>MPHPGTPTPGDICGALGAIRRGEAAAPGLSNKIKTLPAITGPTLIVMVGNDAGAFATYGQTGHALTLITEFVYLGLPKILAGLVVMAAASTGSSRRFERIAIALCGACPVLARDAAGAAFGRGRGRHSSTTHKSGIVINVLKVRFVRH</sequence>
<reference evidence="1 2" key="1">
    <citation type="submission" date="2020-08" db="EMBL/GenBank/DDBJ databases">
        <title>Sequencing the genomes of 1000 actinobacteria strains.</title>
        <authorList>
            <person name="Klenk H.-P."/>
        </authorList>
    </citation>
    <scope>NUCLEOTIDE SEQUENCE [LARGE SCALE GENOMIC DNA]</scope>
    <source>
        <strain evidence="1 2">DSM 45507</strain>
    </source>
</reference>
<accession>A0A7W9GG48</accession>
<dbReference type="EMBL" id="JACHMB010000001">
    <property type="protein sequence ID" value="MBB5783159.1"/>
    <property type="molecule type" value="Genomic_DNA"/>
</dbReference>
<name>A0A7W9GG48_9ACTN</name>
<dbReference type="RefSeq" id="WP_185079477.1">
    <property type="nucleotide sequence ID" value="NZ_JACHMB010000001.1"/>
</dbReference>
<keyword evidence="2" id="KW-1185">Reference proteome</keyword>
<protein>
    <submittedName>
        <fullName evidence="1">Mn2+/Fe2+ NRAMP family transporter</fullName>
    </submittedName>
</protein>
<proteinExistence type="predicted"/>
<evidence type="ECO:0000313" key="2">
    <source>
        <dbReference type="Proteomes" id="UP000579153"/>
    </source>
</evidence>
<gene>
    <name evidence="1" type="ORF">HD596_009915</name>
</gene>
<dbReference type="Proteomes" id="UP000579153">
    <property type="component" value="Unassembled WGS sequence"/>
</dbReference>
<comment type="caution">
    <text evidence="1">The sequence shown here is derived from an EMBL/GenBank/DDBJ whole genome shotgun (WGS) entry which is preliminary data.</text>
</comment>
<organism evidence="1 2">
    <name type="scientific">Nonomuraea jabiensis</name>
    <dbReference type="NCBI Taxonomy" id="882448"/>
    <lineage>
        <taxon>Bacteria</taxon>
        <taxon>Bacillati</taxon>
        <taxon>Actinomycetota</taxon>
        <taxon>Actinomycetes</taxon>
        <taxon>Streptosporangiales</taxon>
        <taxon>Streptosporangiaceae</taxon>
        <taxon>Nonomuraea</taxon>
    </lineage>
</organism>
<dbReference type="AlphaFoldDB" id="A0A7W9GG48"/>